<dbReference type="AlphaFoldDB" id="A0A1W1BID9"/>
<dbReference type="EMBL" id="FPHM01000008">
    <property type="protein sequence ID" value="SFV53269.1"/>
    <property type="molecule type" value="Genomic_DNA"/>
</dbReference>
<sequence>MRKINKLTPLADFNGDNYNRDCTTWKCFHEKYKEIFYETRFQILVDEQNQQCGYTEIYINNEEESHIDHYVKQEYNQNLKFDWNNYIVATKDNNFGANYKDNTYKIQKSEYALIFNPIFDTVEEHFYYDEFGMIIEDEGKVQKTIEVFNLNHSLLKFKRKQIISLIEYFKNDGLSNLEIKFELEDYGFKSIINQYCKEEN</sequence>
<name>A0A1W1BID9_9ZZZZ</name>
<gene>
    <name evidence="1" type="ORF">MNB_SV-13-425</name>
</gene>
<evidence type="ECO:0000313" key="1">
    <source>
        <dbReference type="EMBL" id="SFV53269.1"/>
    </source>
</evidence>
<protein>
    <recommendedName>
        <fullName evidence="2">TIGR02646 family protein</fullName>
    </recommendedName>
</protein>
<evidence type="ECO:0008006" key="2">
    <source>
        <dbReference type="Google" id="ProtNLM"/>
    </source>
</evidence>
<reference evidence="1" key="1">
    <citation type="submission" date="2016-10" db="EMBL/GenBank/DDBJ databases">
        <authorList>
            <person name="de Groot N.N."/>
        </authorList>
    </citation>
    <scope>NUCLEOTIDE SEQUENCE</scope>
</reference>
<organism evidence="1">
    <name type="scientific">hydrothermal vent metagenome</name>
    <dbReference type="NCBI Taxonomy" id="652676"/>
    <lineage>
        <taxon>unclassified sequences</taxon>
        <taxon>metagenomes</taxon>
        <taxon>ecological metagenomes</taxon>
    </lineage>
</organism>
<proteinExistence type="predicted"/>
<accession>A0A1W1BID9</accession>